<evidence type="ECO:0000313" key="3">
    <source>
        <dbReference type="EMBL" id="RRR69663.1"/>
    </source>
</evidence>
<evidence type="ECO:0000259" key="2">
    <source>
        <dbReference type="PROSITE" id="PS50994"/>
    </source>
</evidence>
<dbReference type="Pfam" id="PF13683">
    <property type="entry name" value="rve_3"/>
    <property type="match status" value="1"/>
</dbReference>
<reference evidence="3 4" key="1">
    <citation type="submission" date="2018-12" db="EMBL/GenBank/DDBJ databases">
        <title>Genome Sequence of Candidatus Viridilinea halotolerans isolated from saline sulfide-rich spring.</title>
        <authorList>
            <person name="Grouzdev D.S."/>
            <person name="Burganskaya E.I."/>
            <person name="Krutkina M.S."/>
            <person name="Sukhacheva M.V."/>
            <person name="Gorlenko V.M."/>
        </authorList>
    </citation>
    <scope>NUCLEOTIDE SEQUENCE [LARGE SCALE GENOMIC DNA]</scope>
    <source>
        <strain evidence="3">Chok-6</strain>
    </source>
</reference>
<gene>
    <name evidence="3" type="ORF">EI684_15055</name>
</gene>
<protein>
    <recommendedName>
        <fullName evidence="2">Integrase catalytic domain-containing protein</fullName>
    </recommendedName>
</protein>
<dbReference type="GO" id="GO:0003676">
    <property type="term" value="F:nucleic acid binding"/>
    <property type="evidence" value="ECO:0007669"/>
    <property type="project" value="InterPro"/>
</dbReference>
<organism evidence="3 4">
    <name type="scientific">Candidatus Viridilinea halotolerans</name>
    <dbReference type="NCBI Taxonomy" id="2491704"/>
    <lineage>
        <taxon>Bacteria</taxon>
        <taxon>Bacillati</taxon>
        <taxon>Chloroflexota</taxon>
        <taxon>Chloroflexia</taxon>
        <taxon>Chloroflexales</taxon>
        <taxon>Chloroflexineae</taxon>
        <taxon>Oscillochloridaceae</taxon>
        <taxon>Candidatus Viridilinea</taxon>
    </lineage>
</organism>
<dbReference type="InterPro" id="IPR036397">
    <property type="entry name" value="RNaseH_sf"/>
</dbReference>
<dbReference type="InterPro" id="IPR012337">
    <property type="entry name" value="RNaseH-like_sf"/>
</dbReference>
<dbReference type="SUPFAM" id="SSF53098">
    <property type="entry name" value="Ribonuclease H-like"/>
    <property type="match status" value="1"/>
</dbReference>
<feature type="domain" description="Integrase catalytic" evidence="2">
    <location>
        <begin position="1"/>
        <end position="136"/>
    </location>
</feature>
<dbReference type="Gene3D" id="3.30.420.10">
    <property type="entry name" value="Ribonuclease H-like superfamily/Ribonuclease H"/>
    <property type="match status" value="1"/>
</dbReference>
<comment type="caution">
    <text evidence="3">The sequence shown here is derived from an EMBL/GenBank/DDBJ whole genome shotgun (WGS) entry which is preliminary data.</text>
</comment>
<dbReference type="InterPro" id="IPR001584">
    <property type="entry name" value="Integrase_cat-core"/>
</dbReference>
<dbReference type="EMBL" id="RSAS01000602">
    <property type="protein sequence ID" value="RRR69663.1"/>
    <property type="molecule type" value="Genomic_DNA"/>
</dbReference>
<feature type="compositionally biased region" description="Low complexity" evidence="1">
    <location>
        <begin position="181"/>
        <end position="195"/>
    </location>
</feature>
<feature type="non-terminal residue" evidence="3">
    <location>
        <position position="1"/>
    </location>
</feature>
<dbReference type="AlphaFoldDB" id="A0A426TVY1"/>
<evidence type="ECO:0000313" key="4">
    <source>
        <dbReference type="Proteomes" id="UP000280307"/>
    </source>
</evidence>
<feature type="region of interest" description="Disordered" evidence="1">
    <location>
        <begin position="156"/>
        <end position="206"/>
    </location>
</feature>
<dbReference type="PANTHER" id="PTHR46889:SF4">
    <property type="entry name" value="TRANSPOSASE INSO FOR INSERTION SEQUENCE ELEMENT IS911B-RELATED"/>
    <property type="match status" value="1"/>
</dbReference>
<accession>A0A426TVY1</accession>
<dbReference type="InterPro" id="IPR050900">
    <property type="entry name" value="Transposase_IS3/IS150/IS904"/>
</dbReference>
<dbReference type="PROSITE" id="PS50994">
    <property type="entry name" value="INTEGRASE"/>
    <property type="match status" value="1"/>
</dbReference>
<proteinExistence type="predicted"/>
<dbReference type="Proteomes" id="UP000280307">
    <property type="component" value="Unassembled WGS sequence"/>
</dbReference>
<evidence type="ECO:0000256" key="1">
    <source>
        <dbReference type="SAM" id="MobiDB-lite"/>
    </source>
</evidence>
<dbReference type="PANTHER" id="PTHR46889">
    <property type="entry name" value="TRANSPOSASE INSF FOR INSERTION SEQUENCE IS3B-RELATED"/>
    <property type="match status" value="1"/>
</dbReference>
<name>A0A426TVY1_9CHLR</name>
<sequence length="267" mass="28589">LDIFSRKIVGWRAETREDARLAEELVAGAYAREGVEPHQLTLHADRGAAMTSKTLADLLGDLGVAKSHSRPTISDDNPYSESQFKTMKYGPTYPERFASLDEARAWMRTFVAWYNHHHRHSGIAFLTPDVVHQGQAQAVLAQRQATLDAAYACHPERYPRGRPEAGTLPEQVGINLPRPPRTAASTPATTPAVAAPAPPCDGVGTDQTALVAPTSPTGVDVAPPTSNGTTVRVAQASSSLVCPNCREKSARINTETYEGRAAEAAAG</sequence>
<dbReference type="GO" id="GO:0015074">
    <property type="term" value="P:DNA integration"/>
    <property type="evidence" value="ECO:0007669"/>
    <property type="project" value="InterPro"/>
</dbReference>